<name>A0A5A5TIZ2_9CHLR</name>
<dbReference type="InterPro" id="IPR046858">
    <property type="entry name" value="ChrB_N"/>
</dbReference>
<dbReference type="Pfam" id="PF20229">
    <property type="entry name" value="ChrB_N"/>
    <property type="match status" value="1"/>
</dbReference>
<gene>
    <name evidence="2" type="ORF">KDI_49510</name>
</gene>
<sequence length="186" mass="21471">MQSDEWLLFAPQLPASPSSLRVMVWRRMQGSGALLLQNGLWILPHTAEHADFITKVIASLEKQQGSGWFFISKAGDELQQQRLVENFQAERQQEYTELGKRGDAFLAHQREEVLAQQWTFASLEAYEHALHNLTSELRKIQQRDFFPTVHSQAAIELHAQCSQAVYEYAIATYTQYNQNTPRDYTI</sequence>
<dbReference type="RefSeq" id="WP_149404217.1">
    <property type="nucleotide sequence ID" value="NZ_BIXY01000108.1"/>
</dbReference>
<evidence type="ECO:0000313" key="3">
    <source>
        <dbReference type="Proteomes" id="UP000322530"/>
    </source>
</evidence>
<evidence type="ECO:0000313" key="2">
    <source>
        <dbReference type="EMBL" id="GCF11387.1"/>
    </source>
</evidence>
<reference evidence="2 3" key="1">
    <citation type="submission" date="2019-01" db="EMBL/GenBank/DDBJ databases">
        <title>Draft genome sequence of Dictyobacter sp. Uno17.</title>
        <authorList>
            <person name="Wang C.M."/>
            <person name="Zheng Y."/>
            <person name="Sakai Y."/>
            <person name="Abe K."/>
            <person name="Yokota A."/>
            <person name="Yabe S."/>
        </authorList>
    </citation>
    <scope>NUCLEOTIDE SEQUENCE [LARGE SCALE GENOMIC DNA]</scope>
    <source>
        <strain evidence="2 3">Uno17</strain>
    </source>
</reference>
<dbReference type="AlphaFoldDB" id="A0A5A5TIZ2"/>
<proteinExistence type="predicted"/>
<feature type="domain" description="ChrB N-terminal" evidence="1">
    <location>
        <begin position="21"/>
        <end position="177"/>
    </location>
</feature>
<organism evidence="2 3">
    <name type="scientific">Dictyobacter arantiisoli</name>
    <dbReference type="NCBI Taxonomy" id="2014874"/>
    <lineage>
        <taxon>Bacteria</taxon>
        <taxon>Bacillati</taxon>
        <taxon>Chloroflexota</taxon>
        <taxon>Ktedonobacteria</taxon>
        <taxon>Ktedonobacterales</taxon>
        <taxon>Dictyobacteraceae</taxon>
        <taxon>Dictyobacter</taxon>
    </lineage>
</organism>
<evidence type="ECO:0000259" key="1">
    <source>
        <dbReference type="Pfam" id="PF20229"/>
    </source>
</evidence>
<accession>A0A5A5TIZ2</accession>
<comment type="caution">
    <text evidence="2">The sequence shown here is derived from an EMBL/GenBank/DDBJ whole genome shotgun (WGS) entry which is preliminary data.</text>
</comment>
<dbReference type="OrthoDB" id="162815at2"/>
<keyword evidence="3" id="KW-1185">Reference proteome</keyword>
<dbReference type="EMBL" id="BIXY01000108">
    <property type="protein sequence ID" value="GCF11387.1"/>
    <property type="molecule type" value="Genomic_DNA"/>
</dbReference>
<dbReference type="Proteomes" id="UP000322530">
    <property type="component" value="Unassembled WGS sequence"/>
</dbReference>
<protein>
    <recommendedName>
        <fullName evidence="1">ChrB N-terminal domain-containing protein</fullName>
    </recommendedName>
</protein>